<name>K9VUG4_9CYAN</name>
<evidence type="ECO:0000259" key="2">
    <source>
        <dbReference type="Pfam" id="PF13448"/>
    </source>
</evidence>
<dbReference type="Proteomes" id="UP000010478">
    <property type="component" value="Plasmid pOSC7112.03"/>
</dbReference>
<feature type="compositionally biased region" description="Polar residues" evidence="1">
    <location>
        <begin position="2524"/>
        <end position="2537"/>
    </location>
</feature>
<feature type="compositionally biased region" description="Polar residues" evidence="1">
    <location>
        <begin position="314"/>
        <end position="327"/>
    </location>
</feature>
<sequence>MPLTDPIGEPLIEVESLIPGLAPTFAPQLPGIPTHKTLLYQTPGSSENSEQPNLIETAKPPQSEFSRAETDAFITNKASDIHSISSATISELRTNSNPRDAANSEIDPLIGKFDSDSGDSLTNPNPITSPVITTSTTSEKASPKTQLPATPETSSKPEDIKTPLSSEATLKSESEPNKTSPATASNIIPDRSTTSSEKSETIAVTNLTETIAASPNIPSTDKTSTDKQSPVAKADDKIDSDKQSQNSTIVEKTNSGEPSRTAEVSDKIDSDKTAPIPSTSETKNSDKQLPLAEASTLIDSDKKSPTVDAIPTEKPSSNSQEPLTTQPPTAPLIPPASNPVLPDTNINPEVNSTDSTNPVQTASQALTDKQNDSEKVDPLKTEPAAIPKTAASENVAVTTATAVQTPEKSPNNTDSVSELKQPVQTESIVNQSADAESIKTDQTATASISQPPAETESVIAPLASQSPAKTDSLVSNVGEQSPKETHSNVSTASEELPTKNKSIITAEINSGTVVLDIPVAQITGELETEQLPTKNESIIAVPEADDTVEHNIPVAEITAELETEQFPTKTDSLAPAEFTAGTIKLDITVAFIAKLETDQTPAITVNSLESDSLISNSNQHIQTDNSIPALFSNPSETTAGTALIAEVETTVAPSTLKSPPEPTSNNYNSNSNPIETVAVLPADSDAKIAPQRADITSGLLPLEAEKSAQLSDNIADTQPNSTQSTGNFQTNTNPQINLSITSAANSPIPGTFLVDNQGKVRFDYVFDGGGYEGELGIFSLAGMSAFIPGTPEFIAEASRRVLSNSTDGHIVISDSIEGAKFTGAMPFDGDWGSGEYQGIKTFNMTPGDTFAVMLVPNATIQSSLQSSYSGNWFPSHRPLFSIATANPNDTAHLLQIADVTGTGNTFALEDMSPPNSDRDYNDLIFKISGATGNAPLLDTVINPDREWRNTTLGQQLLAEANPPNSDNNPPVVSPTSTRTYTELETTISLDNLATDAEGDPLTISVQGPVNGTVIFNPLTNKASFKPATGFSGIASFDFLASDAFGSSTPARVTVNVSDVPLLNLDFVKRNPSLNAGENTELIVLGDFADQKGVVLPDSYLTYTSINPEVAPIDAAGKVTGLTNGTSILSASRNNLQAVTPIRIGTMPAPTTDAQLHQILAELYGLDPYPDAVSLSVGATRKLSLGLNSNFTEANLTAASTGTRYFSNNSNILNVSPDGTITAVGIGDGTVTAIHGTASAIIPVRVEAPQIGTTALGTDGGIINSNDGTLAVMIPPGALEQNTTVSIAPVNQQNLSLPLPPGFEFAGAFNLNFSDNSLNIPAQLAVPAPEGLAPGTQAYFLRKGAIPDATGTWNPIWLQEESGIVGDDGNIRTQSPPYPGVVRPGEYAVVYASPTGSATLVKGQLTLNYNFPLAFFGIIDPQGNLGQLINPDKFVTTPAFTVTRDISSVQVVAIPKVGLPVVTEVGVQRNDDGTATFKAALNMPAPTTSDPTTPPVLQKAELKFKDDSGQPFENNEPLLFLTGGNILVNNASDSKGSKFEDLTVKFSFGNSMYEGTVVPTRSRSLGGNQYEVAVKVPDTLPLGASGVVLERKQNQIVEQKGVTPVYKEIQYNSNPIRLPQGAEYVFAALGGSDRVAVLNGKNPESVVDTTNSKDLLLAQIPVGTSGVTDWAESTAVTSDGNRVYATLRNSGQVALVDPMVLRQVDTQLNTPGVNPMVLPAGARPKSIVISPRDDYAYIGDLNQAKIYVLDINPNSATYHKVVETINVTSPLGLSQLAISSDGRRLFGTGSDNNEQVPNRRIYAINIDSKDRPKDEDSNPRKWHQQIGVIPTISETEGIAATNEPTKMVFTNGLNLINTDQNDGPGFGVLEITSDDPLNFTASVSYAPLSLGFPTDYFDVNEGVSVTVTRDGRYGFVAGRNSGSLGPNADVRSGGNIGIIKDPLGPNPQLIGATRPIPEALTNDLVLSNDNKYLYGSYPSLTGSGSVYAFDVEEMIKTLDNPGQFKIDSLDRGVKSPFFNATTARSVTAVDFTRVPIDDINPAISIAADYGILQENRPANQFTYGVPLGTTRAPVGTGGNLRDLSSAPTDWLDLKGPGATTSDLTPTFQWQFAPGWEDVKEVNLFVSTFDKGEGLLPWDKVVDLSDSALLPGFSETQKRQLLSKPWNGYDDFNPNRILTATWKKDTGKWYGHDGITPLDQPLNDPANTSTNFTLPRSLTAGQNYNFAVEAVSNSGAVTKDLGQFQTIPPVSNSPFSSVSVLTHGFTLLPNQSGIPDSFFQMANKIATVSGNTPENSGLIMRYDKPTGNWIPIDLQGRVITDLTEGLKTSETAYLSTLANNLKAGVFIDGKEIKYLNNNKPLVLLTEWSLDRESVIPDVGFSEGAADALFASMVQLDLALGGKVGEYENNQLQRLYDSQGKLIRQQGDLFNSPMHFMGFSRGTVVNSEIVQRLGTFFPQAGGKSMADRDLQMTTIDPHDFYQPSLNLQLPNFISTNFSDFYEPKVQVWNNVTWADNYYQTVADPNGGTATPNGRSLSQLPQEELNKNPKPAGLNFPKATNGDTLGKADREILLGTREGEPGRINSRIGFTKDDGIGGTHKRAFGWYAGTVDLDLEEVLLQYPHVEASENPQAVNDMLGKMGLPEMFDPNFPAAKPWYDNGNGEGVGEGWFYSVLGGGKEQRTFSSVGRVPVSFDNTLSAGMRGDYAVPTLFNGNFDQFIPNKSDAENLGRNTISQEIPGWSFHNSATSKLADPTKHLVDWKAIASLNIPYTYPNGKQVPGTSFLERMGINSDPDFSNYALELKGGDSITHNRFVVPDWGALRFNIHVPKEAADRGNRLKVTLTDTASGEEITESILLNEANFTTGTSDSFYNNDLAKDAARKLGYATRGFETFNVFDTFYEGSSQQKELDKFRGKTAMLKFELEGSEAVYLDDVFFKSSSLRFGEPTPKDGSSPARYSGAAYDGNLYKDNLLIEKPQYSAIRSVETEKLGDDWLLQGNP</sequence>
<feature type="region of interest" description="Disordered" evidence="1">
    <location>
        <begin position="464"/>
        <end position="495"/>
    </location>
</feature>
<feature type="domain" description="DUF4114" evidence="2">
    <location>
        <begin position="844"/>
        <end position="929"/>
    </location>
</feature>
<dbReference type="HOGENOM" id="CLU_000375_0_0_3"/>
<feature type="compositionally biased region" description="Polar residues" evidence="1">
    <location>
        <begin position="139"/>
        <end position="154"/>
    </location>
</feature>
<proteinExistence type="predicted"/>
<dbReference type="SUPFAM" id="SSF75011">
    <property type="entry name" value="3-carboxy-cis,cis-mucoante lactonizing enzyme"/>
    <property type="match status" value="1"/>
</dbReference>
<dbReference type="InterPro" id="IPR025193">
    <property type="entry name" value="DUF4114"/>
</dbReference>
<dbReference type="Pfam" id="PF17963">
    <property type="entry name" value="Big_9"/>
    <property type="match status" value="1"/>
</dbReference>
<evidence type="ECO:0000313" key="4">
    <source>
        <dbReference type="Proteomes" id="UP000010478"/>
    </source>
</evidence>
<dbReference type="InterPro" id="IPR015943">
    <property type="entry name" value="WD40/YVTN_repeat-like_dom_sf"/>
</dbReference>
<evidence type="ECO:0000313" key="3">
    <source>
        <dbReference type="EMBL" id="AFZ10850.1"/>
    </source>
</evidence>
<feature type="compositionally biased region" description="Basic and acidic residues" evidence="1">
    <location>
        <begin position="369"/>
        <end position="380"/>
    </location>
</feature>
<feature type="compositionally biased region" description="Polar residues" evidence="1">
    <location>
        <begin position="177"/>
        <end position="228"/>
    </location>
</feature>
<dbReference type="PANTHER" id="PTHR47197">
    <property type="entry name" value="PROTEIN NIRF"/>
    <property type="match status" value="1"/>
</dbReference>
<keyword evidence="4" id="KW-1185">Reference proteome</keyword>
<feature type="compositionally biased region" description="Polar residues" evidence="1">
    <location>
        <begin position="39"/>
        <end position="54"/>
    </location>
</feature>
<feature type="compositionally biased region" description="Polar residues" evidence="1">
    <location>
        <begin position="464"/>
        <end position="479"/>
    </location>
</feature>
<dbReference type="Pfam" id="PF13448">
    <property type="entry name" value="DUF4114"/>
    <property type="match status" value="1"/>
</dbReference>
<organism evidence="3 4">
    <name type="scientific">Phormidium nigroviride PCC 7112</name>
    <dbReference type="NCBI Taxonomy" id="179408"/>
    <lineage>
        <taxon>Bacteria</taxon>
        <taxon>Bacillati</taxon>
        <taxon>Cyanobacteriota</taxon>
        <taxon>Cyanophyceae</taxon>
        <taxon>Oscillatoriophycideae</taxon>
        <taxon>Oscillatoriales</taxon>
        <taxon>Oscillatoriaceae</taxon>
        <taxon>Phormidium</taxon>
    </lineage>
</organism>
<dbReference type="EMBL" id="CP003617">
    <property type="protein sequence ID" value="AFZ10850.1"/>
    <property type="molecule type" value="Genomic_DNA"/>
</dbReference>
<dbReference type="PANTHER" id="PTHR47197:SF3">
    <property type="entry name" value="DIHYDRO-HEME D1 DEHYDROGENASE"/>
    <property type="match status" value="1"/>
</dbReference>
<feature type="compositionally biased region" description="Low complexity" evidence="1">
    <location>
        <begin position="122"/>
        <end position="138"/>
    </location>
</feature>
<feature type="compositionally biased region" description="Low complexity" evidence="1">
    <location>
        <begin position="961"/>
        <end position="977"/>
    </location>
</feature>
<feature type="region of interest" description="Disordered" evidence="1">
    <location>
        <begin position="36"/>
        <end position="69"/>
    </location>
</feature>
<feature type="compositionally biased region" description="Low complexity" evidence="1">
    <location>
        <begin position="389"/>
        <end position="405"/>
    </location>
</feature>
<protein>
    <submittedName>
        <fullName evidence="3">Ig domain protein group 2 domain protein</fullName>
    </submittedName>
</protein>
<feature type="compositionally biased region" description="Basic and acidic residues" evidence="1">
    <location>
        <begin position="263"/>
        <end position="272"/>
    </location>
</feature>
<dbReference type="PATRIC" id="fig|179408.3.peg.8088"/>
<reference evidence="3 4" key="1">
    <citation type="submission" date="2012-05" db="EMBL/GenBank/DDBJ databases">
        <title>Finished plasmid 3 of genome of Oscillatoria sp. PCC 7112.</title>
        <authorList>
            <consortium name="US DOE Joint Genome Institute"/>
            <person name="Gugger M."/>
            <person name="Coursin T."/>
            <person name="Rippka R."/>
            <person name="Tandeau De Marsac N."/>
            <person name="Huntemann M."/>
            <person name="Wei C.-L."/>
            <person name="Han J."/>
            <person name="Detter J.C."/>
            <person name="Han C."/>
            <person name="Tapia R."/>
            <person name="Davenport K."/>
            <person name="Daligault H."/>
            <person name="Erkkila T."/>
            <person name="Gu W."/>
            <person name="Munk A.C.C."/>
            <person name="Teshima H."/>
            <person name="Xu Y."/>
            <person name="Chain P."/>
            <person name="Chen A."/>
            <person name="Krypides N."/>
            <person name="Mavromatis K."/>
            <person name="Markowitz V."/>
            <person name="Szeto E."/>
            <person name="Ivanova N."/>
            <person name="Mikhailova N."/>
            <person name="Ovchinnikova G."/>
            <person name="Pagani I."/>
            <person name="Pati A."/>
            <person name="Goodwin L."/>
            <person name="Peters L."/>
            <person name="Pitluck S."/>
            <person name="Woyke T."/>
            <person name="Kerfeld C."/>
        </authorList>
    </citation>
    <scope>NUCLEOTIDE SEQUENCE [LARGE SCALE GENOMIC DNA]</scope>
    <source>
        <strain evidence="3 4">PCC 7112</strain>
        <plasmid evidence="3 4">pOSC7112.03</plasmid>
    </source>
</reference>
<feature type="compositionally biased region" description="Polar residues" evidence="1">
    <location>
        <begin position="406"/>
        <end position="422"/>
    </location>
</feature>
<dbReference type="RefSeq" id="WP_015179815.1">
    <property type="nucleotide sequence ID" value="NC_019731.1"/>
</dbReference>
<gene>
    <name evidence="3" type="ORF">Osc7112_6751</name>
</gene>
<keyword evidence="3" id="KW-0614">Plasmid</keyword>
<dbReference type="Gene3D" id="2.130.10.10">
    <property type="entry name" value="YVTN repeat-like/Quinoprotein amine dehydrogenase"/>
    <property type="match status" value="1"/>
</dbReference>
<feature type="region of interest" description="Disordered" evidence="1">
    <location>
        <begin position="84"/>
        <end position="422"/>
    </location>
</feature>
<feature type="compositionally biased region" description="Polar residues" evidence="1">
    <location>
        <begin position="344"/>
        <end position="368"/>
    </location>
</feature>
<feature type="compositionally biased region" description="Pro residues" evidence="1">
    <location>
        <begin position="328"/>
        <end position="337"/>
    </location>
</feature>
<accession>K9VUG4</accession>
<dbReference type="InterPro" id="IPR051200">
    <property type="entry name" value="Host-pathogen_enzymatic-act"/>
</dbReference>
<feature type="region of interest" description="Disordered" evidence="1">
    <location>
        <begin position="958"/>
        <end position="977"/>
    </location>
</feature>
<feature type="region of interest" description="Disordered" evidence="1">
    <location>
        <begin position="652"/>
        <end position="671"/>
    </location>
</feature>
<feature type="compositionally biased region" description="Polar residues" evidence="1">
    <location>
        <begin position="243"/>
        <end position="258"/>
    </location>
</feature>
<dbReference type="KEGG" id="oni:Osc7112_6751"/>
<evidence type="ECO:0000256" key="1">
    <source>
        <dbReference type="SAM" id="MobiDB-lite"/>
    </source>
</evidence>
<feature type="compositionally biased region" description="Polar residues" evidence="1">
    <location>
        <begin position="84"/>
        <end position="98"/>
    </location>
</feature>
<feature type="region of interest" description="Disordered" evidence="1">
    <location>
        <begin position="2521"/>
        <end position="2557"/>
    </location>
</feature>
<geneLocation type="plasmid" evidence="3 4">
    <name>pOSC7112.03</name>
</geneLocation>
<feature type="compositionally biased region" description="Basic and acidic residues" evidence="1">
    <location>
        <begin position="233"/>
        <end position="242"/>
    </location>
</feature>